<evidence type="ECO:0000313" key="4">
    <source>
        <dbReference type="EMBL" id="CAJ0855019.1"/>
    </source>
</evidence>
<dbReference type="PANTHER" id="PTHR10353">
    <property type="entry name" value="GLYCOSYL HYDROLASE"/>
    <property type="match status" value="1"/>
</dbReference>
<dbReference type="GO" id="GO:0008422">
    <property type="term" value="F:beta-glucosidase activity"/>
    <property type="evidence" value="ECO:0007669"/>
    <property type="project" value="TreeGrafter"/>
</dbReference>
<keyword evidence="4" id="KW-0560">Oxidoreductase</keyword>
<protein>
    <submittedName>
        <fullName evidence="4">dTDP-4-dehydrorhamnose reductase</fullName>
        <ecNumber evidence="4">1.1.1.133</ecNumber>
    </submittedName>
</protein>
<dbReference type="EMBL" id="OY288114">
    <property type="protein sequence ID" value="CAJ0855019.1"/>
    <property type="molecule type" value="Genomic_DNA"/>
</dbReference>
<organism evidence="4">
    <name type="scientific">freshwater sediment metagenome</name>
    <dbReference type="NCBI Taxonomy" id="556182"/>
    <lineage>
        <taxon>unclassified sequences</taxon>
        <taxon>metagenomes</taxon>
        <taxon>ecological metagenomes</taxon>
    </lineage>
</organism>
<dbReference type="InterPro" id="IPR017853">
    <property type="entry name" value="GH"/>
</dbReference>
<dbReference type="EC" id="1.1.1.133" evidence="4"/>
<keyword evidence="3" id="KW-0326">Glycosidase</keyword>
<name>A0AA48M0D1_9ZZZZ</name>
<sequence>MLPGASELGRLTAPDAFLWAIGIEDTFITAPHARTGRTLDEYELTGHYERWHDDIHLMSQLGVRCARYGVPWHRVQPAPNVWSWSFVDAALEQMLALKIDPIVDLVHYGLPAWMDGAFLNPDYPRYVSDYAARLAERFRGRIRWYTPLNEPRITAWYCGRLGWWPPYRRSWNGFVALMLAICQGVVETVRALERVDPEIVPFHVDATDLFDTDDPVLTPEARRRQEIVFLALDLISGRVDRRHGLWNWLLSQGADEQVLATFLHQPLELPIIGVNLYPIFTSKRLMRDAKGRMRIQMPHASGELIEKLGKLYFERYGAPLMISETADKGSVARRLRWLDQSVGAVKGLRAEGVPLVGYTWWPMFALVTWAWRQGLRPLHDHLLQMGLWDLDPDPRGDLARIETPMVGAYRALVESGAERVGPLARPFPSISRKRVS</sequence>
<gene>
    <name evidence="4" type="primary">rfbD/rmlD</name>
    <name evidence="4" type="ORF">AMST5_00794</name>
</gene>
<dbReference type="PANTHER" id="PTHR10353:SF36">
    <property type="entry name" value="LP05116P"/>
    <property type="match status" value="1"/>
</dbReference>
<comment type="similarity">
    <text evidence="1">Belongs to the glycosyl hydrolase 1 family.</text>
</comment>
<dbReference type="GO" id="GO:0008831">
    <property type="term" value="F:dTDP-4-dehydrorhamnose reductase activity"/>
    <property type="evidence" value="ECO:0007669"/>
    <property type="project" value="UniProtKB-EC"/>
</dbReference>
<accession>A0AA48M0D1</accession>
<keyword evidence="2" id="KW-0378">Hydrolase</keyword>
<evidence type="ECO:0000256" key="3">
    <source>
        <dbReference type="ARBA" id="ARBA00023295"/>
    </source>
</evidence>
<dbReference type="InterPro" id="IPR001360">
    <property type="entry name" value="Glyco_hydro_1"/>
</dbReference>
<reference evidence="4" key="1">
    <citation type="submission" date="2023-07" db="EMBL/GenBank/DDBJ databases">
        <authorList>
            <person name="Pelsma A.J. K."/>
        </authorList>
    </citation>
    <scope>NUCLEOTIDE SEQUENCE</scope>
</reference>
<dbReference type="Pfam" id="PF00232">
    <property type="entry name" value="Glyco_hydro_1"/>
    <property type="match status" value="1"/>
</dbReference>
<dbReference type="GO" id="GO:0005975">
    <property type="term" value="P:carbohydrate metabolic process"/>
    <property type="evidence" value="ECO:0007669"/>
    <property type="project" value="InterPro"/>
</dbReference>
<evidence type="ECO:0000256" key="2">
    <source>
        <dbReference type="ARBA" id="ARBA00022801"/>
    </source>
</evidence>
<evidence type="ECO:0000256" key="1">
    <source>
        <dbReference type="ARBA" id="ARBA00010838"/>
    </source>
</evidence>
<dbReference type="AlphaFoldDB" id="A0AA48M0D1"/>
<dbReference type="Gene3D" id="3.20.20.80">
    <property type="entry name" value="Glycosidases"/>
    <property type="match status" value="1"/>
</dbReference>
<proteinExistence type="inferred from homology"/>
<dbReference type="SUPFAM" id="SSF51445">
    <property type="entry name" value="(Trans)glycosidases"/>
    <property type="match status" value="1"/>
</dbReference>